<protein>
    <submittedName>
        <fullName evidence="2">Uncharacterized protein</fullName>
    </submittedName>
</protein>
<comment type="caution">
    <text evidence="2">The sequence shown here is derived from an EMBL/GenBank/DDBJ whole genome shotgun (WGS) entry which is preliminary data.</text>
</comment>
<keyword evidence="1" id="KW-0732">Signal</keyword>
<gene>
    <name evidence="2" type="ORF">EEDITHA_LOCUS20489</name>
</gene>
<evidence type="ECO:0000256" key="1">
    <source>
        <dbReference type="SAM" id="SignalP"/>
    </source>
</evidence>
<evidence type="ECO:0000313" key="2">
    <source>
        <dbReference type="EMBL" id="CAH2106344.1"/>
    </source>
</evidence>
<feature type="signal peptide" evidence="1">
    <location>
        <begin position="1"/>
        <end position="21"/>
    </location>
</feature>
<keyword evidence="3" id="KW-1185">Reference proteome</keyword>
<proteinExistence type="predicted"/>
<sequence length="181" mass="20743">MRKFQLCIGFFLWIITVCITAIEKDRCEKCVKINDCPRFVRMTFQEKRLWQLQFPCDNSKNHVESEILSGIKNENYYVSNTGPYYPNPDNLKGQKPLNPNVFQNPYFIQKSNPKSTTLNNGNSKLFGVVNSDNQCKVQMSLPPDPTFGCCGQEMSDSTGLADSQKIFKIFAPLKEKKFNCS</sequence>
<name>A0AAU9V4R2_EUPED</name>
<dbReference type="EMBL" id="CAKOGL010000029">
    <property type="protein sequence ID" value="CAH2106344.1"/>
    <property type="molecule type" value="Genomic_DNA"/>
</dbReference>
<organism evidence="2 3">
    <name type="scientific">Euphydryas editha</name>
    <name type="common">Edith's checkerspot</name>
    <dbReference type="NCBI Taxonomy" id="104508"/>
    <lineage>
        <taxon>Eukaryota</taxon>
        <taxon>Metazoa</taxon>
        <taxon>Ecdysozoa</taxon>
        <taxon>Arthropoda</taxon>
        <taxon>Hexapoda</taxon>
        <taxon>Insecta</taxon>
        <taxon>Pterygota</taxon>
        <taxon>Neoptera</taxon>
        <taxon>Endopterygota</taxon>
        <taxon>Lepidoptera</taxon>
        <taxon>Glossata</taxon>
        <taxon>Ditrysia</taxon>
        <taxon>Papilionoidea</taxon>
        <taxon>Nymphalidae</taxon>
        <taxon>Nymphalinae</taxon>
        <taxon>Euphydryas</taxon>
    </lineage>
</organism>
<feature type="chain" id="PRO_5043919737" evidence="1">
    <location>
        <begin position="22"/>
        <end position="181"/>
    </location>
</feature>
<accession>A0AAU9V4R2</accession>
<reference evidence="2" key="1">
    <citation type="submission" date="2022-03" db="EMBL/GenBank/DDBJ databases">
        <authorList>
            <person name="Tunstrom K."/>
        </authorList>
    </citation>
    <scope>NUCLEOTIDE SEQUENCE</scope>
</reference>
<dbReference type="Proteomes" id="UP001153954">
    <property type="component" value="Unassembled WGS sequence"/>
</dbReference>
<dbReference type="AlphaFoldDB" id="A0AAU9V4R2"/>
<evidence type="ECO:0000313" key="3">
    <source>
        <dbReference type="Proteomes" id="UP001153954"/>
    </source>
</evidence>